<name>A0A8S5R605_9CAUD</name>
<evidence type="ECO:0000256" key="2">
    <source>
        <dbReference type="ARBA" id="ARBA00022801"/>
    </source>
</evidence>
<dbReference type="InterPro" id="IPR046908">
    <property type="entry name" value="divDNApol"/>
</dbReference>
<reference evidence="3" key="1">
    <citation type="journal article" date="2021" name="Proc. Natl. Acad. Sci. U.S.A.">
        <title>A Catalog of Tens of Thousands of Viruses from Human Metagenomes Reveals Hidden Associations with Chronic Diseases.</title>
        <authorList>
            <person name="Tisza M.J."/>
            <person name="Buck C.B."/>
        </authorList>
    </citation>
    <scope>NUCLEOTIDE SEQUENCE</scope>
    <source>
        <strain evidence="3">CtaOv25</strain>
    </source>
</reference>
<dbReference type="Gene3D" id="1.10.287.690">
    <property type="entry name" value="Helix hairpin bin"/>
    <property type="match status" value="1"/>
</dbReference>
<sequence>MNVSDSQFLTIYRDKVKSSIMSMHPEWDEKKVKKKIEQMMLKNLKNPNVICDNNYTHQSSQSTLLSVIEWVMDKKPIIAGNGTFYKQHAESENPNADMVDGFLTDRKKYKKQMFAVEDEESPIYKSFDLQQQNTKKLANSYYGASGAKTSPFYSEYSAIATTSSAQSVISTTETTFESFLADNFAFITFNECIEWMDTILKEDCVLDKWVKRVSKKDLLERLKDHILGVNADEVEFLDKYLSTLSEEQITRIYWKNNLIKFTEVHDNIKKIHDKIFREVVNFEEIDEETGTIDDIPKEYREEFSTKKKPIKEWNKFASVQKFYDPNNAPDTIKEYLEQLKEIYMKYVYVRYAHLDRIYRLKNFRRKVVTVIDTDSNILSLDTWMKYALGNLLKDSYGRSKWDNVYIAINTITYIITAAVTDILLYYGECSNVEESIRPRFNMKNEFFFARLIIAKTKKRYLSKIMLREGNRLKKPKYDVKGFDFKKATTSEAAEKVYMNLVKNDLLNSEKIDLNLIMNKLNDFKKEIERSIRNSEIIYLPNANAKELGAYKDPSTSQGVRGVLAWNICEPDKMIEFPAKVTIVKMTIEKEEDILPLKAKNPELYNRILNGIFRDTTGIFIKLKKNNKGQRVPTCTGMTILAIPTNEKIPEWAMEFIDYRTIVNTVLSPFKSVNEIFNLPGIEEGKTGRKTTGISNLIRL</sequence>
<dbReference type="SUPFAM" id="SSF56672">
    <property type="entry name" value="DNA/RNA polymerases"/>
    <property type="match status" value="1"/>
</dbReference>
<dbReference type="GO" id="GO:0004518">
    <property type="term" value="F:nuclease activity"/>
    <property type="evidence" value="ECO:0007669"/>
    <property type="project" value="UniProtKB-KW"/>
</dbReference>
<evidence type="ECO:0000256" key="1">
    <source>
        <dbReference type="ARBA" id="ARBA00022722"/>
    </source>
</evidence>
<evidence type="ECO:0000313" key="3">
    <source>
        <dbReference type="EMBL" id="DAE26521.1"/>
    </source>
</evidence>
<organism evidence="3">
    <name type="scientific">Myoviridae sp. ctaOv25</name>
    <dbReference type="NCBI Taxonomy" id="2827290"/>
    <lineage>
        <taxon>Viruses</taxon>
        <taxon>Duplodnaviria</taxon>
        <taxon>Heunggongvirae</taxon>
        <taxon>Uroviricota</taxon>
        <taxon>Caudoviricetes</taxon>
    </lineage>
</organism>
<protein>
    <submittedName>
        <fullName evidence="3">DNA polymerase</fullName>
    </submittedName>
</protein>
<dbReference type="Gene3D" id="3.90.1600.10">
    <property type="entry name" value="Palm domain of DNA polymerase"/>
    <property type="match status" value="1"/>
</dbReference>
<dbReference type="InterPro" id="IPR023211">
    <property type="entry name" value="DNA_pol_palm_dom_sf"/>
</dbReference>
<accession>A0A8S5R605</accession>
<dbReference type="GO" id="GO:0016787">
    <property type="term" value="F:hydrolase activity"/>
    <property type="evidence" value="ECO:0007669"/>
    <property type="project" value="UniProtKB-KW"/>
</dbReference>
<keyword evidence="2" id="KW-0378">Hydrolase</keyword>
<keyword evidence="1" id="KW-0540">Nuclease</keyword>
<dbReference type="Pfam" id="PF20286">
    <property type="entry name" value="divDNApol"/>
    <property type="match status" value="1"/>
</dbReference>
<dbReference type="EMBL" id="BK015820">
    <property type="protein sequence ID" value="DAE26521.1"/>
    <property type="molecule type" value="Genomic_DNA"/>
</dbReference>
<proteinExistence type="predicted"/>
<dbReference type="InterPro" id="IPR043502">
    <property type="entry name" value="DNA/RNA_pol_sf"/>
</dbReference>